<proteinExistence type="predicted"/>
<comment type="caution">
    <text evidence="1">The sequence shown here is derived from an EMBL/GenBank/DDBJ whole genome shotgun (WGS) entry which is preliminary data.</text>
</comment>
<protein>
    <recommendedName>
        <fullName evidence="3">Nucleotidyltransferase family protein</fullName>
    </recommendedName>
</protein>
<sequence length="377" mass="41922">MERDEIPETWRLLERVSIASPGNEAFDEAQAMISRGVDGDLLVGFAARHALAPALADHLTRSGTLGRLHNRVQRHLKDSLTINRLRIGEHLREAARISDRVAAAGLRVAFTKGVAAQARLYDGTGARVLGDLDVMVSPEDAPKLAQVVEELGYAGGKVVDPASRELVDMPRPAKLLFKLRPDHLPHFFRPSGNPYFRYHIVDVAFSFTWFGCRWAVGVPEALANASSLAVDHEGGRSRIPVLDPVHDFVFHVLHLFREAWWVDDTNPLADVRLSQFADVWRAWDRLSAGERADAVALIRDRDLGPPVAWVCFHLDELFGSAVVEEIGLRGFCSPRWLRSAADRNVGGAFLSWDGDMRLRLRSRTGVEVSPAERPPFV</sequence>
<dbReference type="EMBL" id="JACHMP010000001">
    <property type="protein sequence ID" value="MBB5817319.1"/>
    <property type="molecule type" value="Genomic_DNA"/>
</dbReference>
<reference evidence="1 2" key="1">
    <citation type="submission" date="2020-08" db="EMBL/GenBank/DDBJ databases">
        <title>Sequencing the genomes of 1000 actinobacteria strains.</title>
        <authorList>
            <person name="Klenk H.-P."/>
        </authorList>
    </citation>
    <scope>NUCLEOTIDE SEQUENCE [LARGE SCALE GENOMIC DNA]</scope>
    <source>
        <strain evidence="1 2">DSM 46887</strain>
    </source>
</reference>
<organism evidence="1 2">
    <name type="scientific">Streptosporangium becharense</name>
    <dbReference type="NCBI Taxonomy" id="1816182"/>
    <lineage>
        <taxon>Bacteria</taxon>
        <taxon>Bacillati</taxon>
        <taxon>Actinomycetota</taxon>
        <taxon>Actinomycetes</taxon>
        <taxon>Streptosporangiales</taxon>
        <taxon>Streptosporangiaceae</taxon>
        <taxon>Streptosporangium</taxon>
    </lineage>
</organism>
<gene>
    <name evidence="1" type="ORF">F4562_000381</name>
</gene>
<evidence type="ECO:0000313" key="1">
    <source>
        <dbReference type="EMBL" id="MBB5817319.1"/>
    </source>
</evidence>
<name>A0A7W9MEG7_9ACTN</name>
<dbReference type="InterPro" id="IPR039498">
    <property type="entry name" value="NTP_transf_5"/>
</dbReference>
<dbReference type="Proteomes" id="UP000540685">
    <property type="component" value="Unassembled WGS sequence"/>
</dbReference>
<dbReference type="RefSeq" id="WP_184540460.1">
    <property type="nucleotide sequence ID" value="NZ_JACHMP010000001.1"/>
</dbReference>
<keyword evidence="2" id="KW-1185">Reference proteome</keyword>
<evidence type="ECO:0008006" key="3">
    <source>
        <dbReference type="Google" id="ProtNLM"/>
    </source>
</evidence>
<dbReference type="AlphaFoldDB" id="A0A7W9MEG7"/>
<dbReference type="Pfam" id="PF14907">
    <property type="entry name" value="NTP_transf_5"/>
    <property type="match status" value="1"/>
</dbReference>
<evidence type="ECO:0000313" key="2">
    <source>
        <dbReference type="Proteomes" id="UP000540685"/>
    </source>
</evidence>
<accession>A0A7W9MEG7</accession>